<comment type="caution">
    <text evidence="2">The sequence shown here is derived from an EMBL/GenBank/DDBJ whole genome shotgun (WGS) entry which is preliminary data.</text>
</comment>
<evidence type="ECO:0000313" key="2">
    <source>
        <dbReference type="EMBL" id="GES07397.1"/>
    </source>
</evidence>
<feature type="region of interest" description="Disordered" evidence="1">
    <location>
        <begin position="131"/>
        <end position="179"/>
    </location>
</feature>
<evidence type="ECO:0000256" key="1">
    <source>
        <dbReference type="SAM" id="MobiDB-lite"/>
    </source>
</evidence>
<protein>
    <recommendedName>
        <fullName evidence="4">Tail assembly chaperone</fullName>
    </recommendedName>
</protein>
<gene>
    <name evidence="2" type="ORF">Amac_009920</name>
</gene>
<evidence type="ECO:0000313" key="3">
    <source>
        <dbReference type="Proteomes" id="UP000331127"/>
    </source>
</evidence>
<reference evidence="2 3" key="1">
    <citation type="submission" date="2019-10" db="EMBL/GenBank/DDBJ databases">
        <title>Whole genome shotgun sequence of Acrocarpospora macrocephala NBRC 16266.</title>
        <authorList>
            <person name="Ichikawa N."/>
            <person name="Kimura A."/>
            <person name="Kitahashi Y."/>
            <person name="Komaki H."/>
            <person name="Oguchi A."/>
        </authorList>
    </citation>
    <scope>NUCLEOTIDE SEQUENCE [LARGE SCALE GENOMIC DNA]</scope>
    <source>
        <strain evidence="2 3">NBRC 16266</strain>
    </source>
</reference>
<proteinExistence type="predicted"/>
<keyword evidence="3" id="KW-1185">Reference proteome</keyword>
<feature type="compositionally biased region" description="Low complexity" evidence="1">
    <location>
        <begin position="152"/>
        <end position="172"/>
    </location>
</feature>
<dbReference type="Proteomes" id="UP000331127">
    <property type="component" value="Unassembled WGS sequence"/>
</dbReference>
<accession>A0A5M3WEA7</accession>
<dbReference type="OrthoDB" id="3537806at2"/>
<sequence>MTDINDDYNDDLDDEPEDAPETFETWDGFWTEVRAEEDSERTGPDTVVIRGVRVEVPRRLPLKFLLKAESVAKASTVDALHDTVGALFGKEALNAWVEDGMDAPELQVALTWGVAQGSGKDMTFREAYAAVKEQEGKAEQEEEKAAASPPKRGNSAATGARSSRTSAANTGSRRARSQS</sequence>
<name>A0A5M3WEA7_9ACTN</name>
<dbReference type="AlphaFoldDB" id="A0A5M3WEA7"/>
<dbReference type="EMBL" id="BLAE01000006">
    <property type="protein sequence ID" value="GES07397.1"/>
    <property type="molecule type" value="Genomic_DNA"/>
</dbReference>
<dbReference type="RefSeq" id="WP_155353110.1">
    <property type="nucleotide sequence ID" value="NZ_BAAAHL010000012.1"/>
</dbReference>
<evidence type="ECO:0008006" key="4">
    <source>
        <dbReference type="Google" id="ProtNLM"/>
    </source>
</evidence>
<feature type="region of interest" description="Disordered" evidence="1">
    <location>
        <begin position="1"/>
        <end position="22"/>
    </location>
</feature>
<organism evidence="2 3">
    <name type="scientific">Acrocarpospora macrocephala</name>
    <dbReference type="NCBI Taxonomy" id="150177"/>
    <lineage>
        <taxon>Bacteria</taxon>
        <taxon>Bacillati</taxon>
        <taxon>Actinomycetota</taxon>
        <taxon>Actinomycetes</taxon>
        <taxon>Streptosporangiales</taxon>
        <taxon>Streptosporangiaceae</taxon>
        <taxon>Acrocarpospora</taxon>
    </lineage>
</organism>
<feature type="compositionally biased region" description="Basic and acidic residues" evidence="1">
    <location>
        <begin position="132"/>
        <end position="145"/>
    </location>
</feature>
<feature type="compositionally biased region" description="Acidic residues" evidence="1">
    <location>
        <begin position="1"/>
        <end position="21"/>
    </location>
</feature>